<protein>
    <submittedName>
        <fullName evidence="2">Uncharacterized protein</fullName>
    </submittedName>
</protein>
<dbReference type="EMBL" id="KV417528">
    <property type="protein sequence ID" value="KZP24148.1"/>
    <property type="molecule type" value="Genomic_DNA"/>
</dbReference>
<sequence>MLPLRLARQPLADVPLQVNLSSATPVVHIIVPRRPAHCGLPDTPIPPLKLVICSLRFHRTLCCTVSYTTHRPDPTTTLSHLRCHRPATRNRHRHGPTPSCITPAAARPDRLRTGPAPHALHGGHRPRACVPSSPARPRRRSISREREREKRTLPRYDYAHTIRIPACLLPDYLTACLFCFHHHCIVVPPHLRPVSTT</sequence>
<evidence type="ECO:0000313" key="3">
    <source>
        <dbReference type="Proteomes" id="UP000076532"/>
    </source>
</evidence>
<gene>
    <name evidence="2" type="ORF">FIBSPDRAFT_785071</name>
</gene>
<accession>A0A166MND8</accession>
<evidence type="ECO:0000256" key="1">
    <source>
        <dbReference type="SAM" id="MobiDB-lite"/>
    </source>
</evidence>
<evidence type="ECO:0000313" key="2">
    <source>
        <dbReference type="EMBL" id="KZP24148.1"/>
    </source>
</evidence>
<dbReference type="AlphaFoldDB" id="A0A166MND8"/>
<dbReference type="Proteomes" id="UP000076532">
    <property type="component" value="Unassembled WGS sequence"/>
</dbReference>
<name>A0A166MND8_9AGAM</name>
<proteinExistence type="predicted"/>
<feature type="region of interest" description="Disordered" evidence="1">
    <location>
        <begin position="87"/>
        <end position="150"/>
    </location>
</feature>
<organism evidence="2 3">
    <name type="scientific">Athelia psychrophila</name>
    <dbReference type="NCBI Taxonomy" id="1759441"/>
    <lineage>
        <taxon>Eukaryota</taxon>
        <taxon>Fungi</taxon>
        <taxon>Dikarya</taxon>
        <taxon>Basidiomycota</taxon>
        <taxon>Agaricomycotina</taxon>
        <taxon>Agaricomycetes</taxon>
        <taxon>Agaricomycetidae</taxon>
        <taxon>Atheliales</taxon>
        <taxon>Atheliaceae</taxon>
        <taxon>Athelia</taxon>
    </lineage>
</organism>
<keyword evidence="3" id="KW-1185">Reference proteome</keyword>
<reference evidence="2 3" key="1">
    <citation type="journal article" date="2016" name="Mol. Biol. Evol.">
        <title>Comparative Genomics of Early-Diverging Mushroom-Forming Fungi Provides Insights into the Origins of Lignocellulose Decay Capabilities.</title>
        <authorList>
            <person name="Nagy L.G."/>
            <person name="Riley R."/>
            <person name="Tritt A."/>
            <person name="Adam C."/>
            <person name="Daum C."/>
            <person name="Floudas D."/>
            <person name="Sun H."/>
            <person name="Yadav J.S."/>
            <person name="Pangilinan J."/>
            <person name="Larsson K.H."/>
            <person name="Matsuura K."/>
            <person name="Barry K."/>
            <person name="Labutti K."/>
            <person name="Kuo R."/>
            <person name="Ohm R.A."/>
            <person name="Bhattacharya S.S."/>
            <person name="Shirouzu T."/>
            <person name="Yoshinaga Y."/>
            <person name="Martin F.M."/>
            <person name="Grigoriev I.V."/>
            <person name="Hibbett D.S."/>
        </authorList>
    </citation>
    <scope>NUCLEOTIDE SEQUENCE [LARGE SCALE GENOMIC DNA]</scope>
    <source>
        <strain evidence="2 3">CBS 109695</strain>
    </source>
</reference>